<gene>
    <name evidence="7" type="ORF">A10D4_08679</name>
</gene>
<dbReference type="GO" id="GO:0005886">
    <property type="term" value="C:plasma membrane"/>
    <property type="evidence" value="ECO:0007669"/>
    <property type="project" value="TreeGrafter"/>
</dbReference>
<dbReference type="CDD" id="cd01949">
    <property type="entry name" value="GGDEF"/>
    <property type="match status" value="1"/>
</dbReference>
<evidence type="ECO:0000313" key="8">
    <source>
        <dbReference type="Proteomes" id="UP000014115"/>
    </source>
</evidence>
<evidence type="ECO:0000256" key="4">
    <source>
        <dbReference type="SAM" id="Coils"/>
    </source>
</evidence>
<dbReference type="PATRIC" id="fig|740709.3.peg.1756"/>
<dbReference type="SMART" id="SM00267">
    <property type="entry name" value="GGDEF"/>
    <property type="match status" value="1"/>
</dbReference>
<name>K2JHP3_9GAMM</name>
<sequence length="450" mass="51481">MPWSQRSLVDKIRSLSGVLLLFLFVVIVYSFFQLRAIDAEMREVANVDIPLSQQMDQLALIQLHQHLLMEMTRRQLEHVEQQHKKGQLLNELESYSQRLVDSAAATQRIIQQGLADGDIVDKMVEHRRALKAIEQIESLHETYEQTLLSVFQQARLLNESEWQQLEALDSQLDEQVETVVLQLQQLTTEIAHYAEKHERQFLLINTLLGVTALLVGLLLTAHIIRSFRAAIGALHQQLDSIRNAFRQTPLPEHSWLKPEDELQQLQQNLKTLSESLSKELINRDQAEQELVELATKDALTGVYNRNKWNDLLKTEISLATADNNLAVLIIDVDHFKQINDQFGHDVGDKALIVLAQKIEQLLNRDGLLFRLGGEEFAVLTRTNSAPDLRLLAERIRQNVAELQVDNVPPMTVSIGVTYLREQDTAKSFVKRADNLLYQAKQAGRNRVLIE</sequence>
<proteinExistence type="predicted"/>
<dbReference type="GO" id="GO:0052621">
    <property type="term" value="F:diguanylate cyclase activity"/>
    <property type="evidence" value="ECO:0007669"/>
    <property type="project" value="UniProtKB-EC"/>
</dbReference>
<dbReference type="InterPro" id="IPR000160">
    <property type="entry name" value="GGDEF_dom"/>
</dbReference>
<feature type="transmembrane region" description="Helical" evidence="5">
    <location>
        <begin position="202"/>
        <end position="224"/>
    </location>
</feature>
<evidence type="ECO:0000313" key="7">
    <source>
        <dbReference type="EMBL" id="EKE82901.1"/>
    </source>
</evidence>
<comment type="cofactor">
    <cofactor evidence="1">
        <name>Mg(2+)</name>
        <dbReference type="ChEBI" id="CHEBI:18420"/>
    </cofactor>
</comment>
<evidence type="ECO:0000256" key="1">
    <source>
        <dbReference type="ARBA" id="ARBA00001946"/>
    </source>
</evidence>
<dbReference type="FunFam" id="3.30.70.270:FF:000001">
    <property type="entry name" value="Diguanylate cyclase domain protein"/>
    <property type="match status" value="1"/>
</dbReference>
<evidence type="ECO:0000256" key="5">
    <source>
        <dbReference type="SAM" id="Phobius"/>
    </source>
</evidence>
<evidence type="ECO:0000256" key="2">
    <source>
        <dbReference type="ARBA" id="ARBA00012528"/>
    </source>
</evidence>
<keyword evidence="5" id="KW-0812">Transmembrane</keyword>
<keyword evidence="5" id="KW-1133">Transmembrane helix</keyword>
<reference evidence="7 8" key="1">
    <citation type="journal article" date="2012" name="J. Bacteriol.">
        <title>Genome Sequence of Idiomarina xiamenensis Type Strain 10-D-4.</title>
        <authorList>
            <person name="Lai Q."/>
            <person name="Wang L."/>
            <person name="Wang W."/>
            <person name="Shao Z."/>
        </authorList>
    </citation>
    <scope>NUCLEOTIDE SEQUENCE [LARGE SCALE GENOMIC DNA]</scope>
    <source>
        <strain evidence="7 8">10-D-4</strain>
    </source>
</reference>
<dbReference type="PANTHER" id="PTHR45138">
    <property type="entry name" value="REGULATORY COMPONENTS OF SENSORY TRANSDUCTION SYSTEM"/>
    <property type="match status" value="1"/>
</dbReference>
<dbReference type="InterPro" id="IPR029787">
    <property type="entry name" value="Nucleotide_cyclase"/>
</dbReference>
<dbReference type="STRING" id="740709.A10D4_08679"/>
<feature type="coiled-coil region" evidence="4">
    <location>
        <begin position="262"/>
        <end position="296"/>
    </location>
</feature>
<dbReference type="InterPro" id="IPR050469">
    <property type="entry name" value="Diguanylate_Cyclase"/>
</dbReference>
<dbReference type="NCBIfam" id="TIGR00254">
    <property type="entry name" value="GGDEF"/>
    <property type="match status" value="1"/>
</dbReference>
<comment type="caution">
    <text evidence="7">The sequence shown here is derived from an EMBL/GenBank/DDBJ whole genome shotgun (WGS) entry which is preliminary data.</text>
</comment>
<dbReference type="Proteomes" id="UP000014115">
    <property type="component" value="Unassembled WGS sequence"/>
</dbReference>
<evidence type="ECO:0000256" key="3">
    <source>
        <dbReference type="ARBA" id="ARBA00034247"/>
    </source>
</evidence>
<dbReference type="InterPro" id="IPR043128">
    <property type="entry name" value="Rev_trsase/Diguanyl_cyclase"/>
</dbReference>
<dbReference type="GO" id="GO:0043709">
    <property type="term" value="P:cell adhesion involved in single-species biofilm formation"/>
    <property type="evidence" value="ECO:0007669"/>
    <property type="project" value="TreeGrafter"/>
</dbReference>
<dbReference type="PROSITE" id="PS50887">
    <property type="entry name" value="GGDEF"/>
    <property type="match status" value="1"/>
</dbReference>
<organism evidence="7 8">
    <name type="scientific">Idiomarina xiamenensis 10-D-4</name>
    <dbReference type="NCBI Taxonomy" id="740709"/>
    <lineage>
        <taxon>Bacteria</taxon>
        <taxon>Pseudomonadati</taxon>
        <taxon>Pseudomonadota</taxon>
        <taxon>Gammaproteobacteria</taxon>
        <taxon>Alteromonadales</taxon>
        <taxon>Idiomarinaceae</taxon>
        <taxon>Idiomarina</taxon>
    </lineage>
</organism>
<protein>
    <recommendedName>
        <fullName evidence="2">diguanylate cyclase</fullName>
        <ecNumber evidence="2">2.7.7.65</ecNumber>
    </recommendedName>
</protein>
<keyword evidence="4" id="KW-0175">Coiled coil</keyword>
<evidence type="ECO:0000259" key="6">
    <source>
        <dbReference type="PROSITE" id="PS50887"/>
    </source>
</evidence>
<dbReference type="Pfam" id="PF00990">
    <property type="entry name" value="GGDEF"/>
    <property type="match status" value="1"/>
</dbReference>
<dbReference type="AlphaFoldDB" id="K2JHP3"/>
<feature type="domain" description="GGDEF" evidence="6">
    <location>
        <begin position="323"/>
        <end position="450"/>
    </location>
</feature>
<dbReference type="Gene3D" id="3.30.70.270">
    <property type="match status" value="1"/>
</dbReference>
<dbReference type="eggNOG" id="COG3706">
    <property type="taxonomic scope" value="Bacteria"/>
</dbReference>
<accession>K2JHP3</accession>
<dbReference type="GO" id="GO:1902201">
    <property type="term" value="P:negative regulation of bacterial-type flagellum-dependent cell motility"/>
    <property type="evidence" value="ECO:0007669"/>
    <property type="project" value="TreeGrafter"/>
</dbReference>
<dbReference type="EMBL" id="AMRG01000010">
    <property type="protein sequence ID" value="EKE82901.1"/>
    <property type="molecule type" value="Genomic_DNA"/>
</dbReference>
<dbReference type="EC" id="2.7.7.65" evidence="2"/>
<keyword evidence="8" id="KW-1185">Reference proteome</keyword>
<keyword evidence="5" id="KW-0472">Membrane</keyword>
<dbReference type="OrthoDB" id="9812260at2"/>
<dbReference type="SUPFAM" id="SSF55073">
    <property type="entry name" value="Nucleotide cyclase"/>
    <property type="match status" value="1"/>
</dbReference>
<dbReference type="RefSeq" id="WP_008488989.1">
    <property type="nucleotide sequence ID" value="NZ_AMRG01000010.1"/>
</dbReference>
<comment type="catalytic activity">
    <reaction evidence="3">
        <text>2 GTP = 3',3'-c-di-GMP + 2 diphosphate</text>
        <dbReference type="Rhea" id="RHEA:24898"/>
        <dbReference type="ChEBI" id="CHEBI:33019"/>
        <dbReference type="ChEBI" id="CHEBI:37565"/>
        <dbReference type="ChEBI" id="CHEBI:58805"/>
        <dbReference type="EC" id="2.7.7.65"/>
    </reaction>
</comment>
<feature type="transmembrane region" description="Helical" evidence="5">
    <location>
        <begin position="12"/>
        <end position="32"/>
    </location>
</feature>
<dbReference type="PANTHER" id="PTHR45138:SF9">
    <property type="entry name" value="DIGUANYLATE CYCLASE DGCM-RELATED"/>
    <property type="match status" value="1"/>
</dbReference>